<comment type="subcellular location">
    <subcellularLocation>
        <location evidence="1">Cell projection</location>
        <location evidence="1">Cilium</location>
    </subcellularLocation>
    <subcellularLocation>
        <location evidence="2">Cytoplasm</location>
        <location evidence="2">Cytoskeleton</location>
    </subcellularLocation>
</comment>
<dbReference type="RefSeq" id="NP_001187587.1">
    <property type="nucleotide sequence ID" value="NM_001200658.1"/>
</dbReference>
<evidence type="ECO:0000256" key="7">
    <source>
        <dbReference type="SAM" id="MobiDB-lite"/>
    </source>
</evidence>
<protein>
    <submittedName>
        <fullName evidence="8 10">Fam183a</fullName>
    </submittedName>
</protein>
<dbReference type="AlphaFoldDB" id="E3TEW8"/>
<evidence type="ECO:0000313" key="9">
    <source>
        <dbReference type="Proteomes" id="UP000221080"/>
    </source>
</evidence>
<proteinExistence type="evidence at transcript level"/>
<reference evidence="9" key="3">
    <citation type="journal article" date="2016" name="Nat. Commun.">
        <title>The channel catfish genome sequence provides insights into the evolution of scale formation in teleosts.</title>
        <authorList>
            <person name="Liu Z."/>
            <person name="Liu S."/>
            <person name="Yao J."/>
            <person name="Bao L."/>
            <person name="Zhang J."/>
            <person name="Li Y."/>
            <person name="Jiang C."/>
            <person name="Sun L."/>
            <person name="Wang R."/>
            <person name="Zhang Y."/>
            <person name="Zhou T."/>
            <person name="Zeng Q."/>
            <person name="Fu Q."/>
            <person name="Gao S."/>
            <person name="Li N."/>
            <person name="Koren S."/>
            <person name="Jiang Y."/>
            <person name="Zimin A."/>
            <person name="Xu P."/>
            <person name="Phillippy A.M."/>
            <person name="Geng X."/>
            <person name="Song L."/>
            <person name="Sun F."/>
            <person name="Li C."/>
            <person name="Wang X."/>
            <person name="Chen A."/>
            <person name="Jin Y."/>
            <person name="Yuan Z."/>
            <person name="Yang Y."/>
            <person name="Tan S."/>
            <person name="Peatman E."/>
            <person name="Lu J."/>
            <person name="Qin Z."/>
            <person name="Dunham R."/>
            <person name="Li Z."/>
            <person name="Sonstegard T."/>
            <person name="Feng J."/>
            <person name="Danzmann R.G."/>
            <person name="Schroeder S."/>
            <person name="Scheffler B."/>
            <person name="Duke M.V."/>
            <person name="Ballard L."/>
            <person name="Kucuktas H."/>
            <person name="Kaltenboeck L."/>
            <person name="Liu H."/>
            <person name="Armbruster J."/>
            <person name="Xie Y."/>
            <person name="Kirby M.L."/>
            <person name="Tian Y."/>
            <person name="Flanagan M.E."/>
            <person name="Mu W."/>
            <person name="Waldbieser G.C."/>
        </authorList>
    </citation>
    <scope>NUCLEOTIDE SEQUENCE [LARGE SCALE GENOMIC DNA]</scope>
    <source>
        <strain evidence="9">SDA103</strain>
    </source>
</reference>
<dbReference type="Pfam" id="PF14886">
    <property type="entry name" value="FAM183"/>
    <property type="match status" value="1"/>
</dbReference>
<dbReference type="STRING" id="7998.ENSIPUP00000007952"/>
<dbReference type="GO" id="GO:0097546">
    <property type="term" value="C:ciliary base"/>
    <property type="evidence" value="ECO:0007669"/>
    <property type="project" value="TreeGrafter"/>
</dbReference>
<accession>E3TEW8</accession>
<evidence type="ECO:0000256" key="5">
    <source>
        <dbReference type="ARBA" id="ARBA00023273"/>
    </source>
</evidence>
<reference evidence="10" key="2">
    <citation type="journal article" date="2012" name="BMC Genomics">
        <title>Efficient assembly and annotation of the transcriptome of catfish by RNA-Seq analysis of a doubled haploid homozygote.</title>
        <authorList>
            <person name="Liu S."/>
            <person name="Zhang Y."/>
            <person name="Zhou Z."/>
            <person name="Waldbieser G."/>
            <person name="Sun F."/>
            <person name="Lu J."/>
            <person name="Zhang J."/>
            <person name="Jiang Y."/>
            <person name="Zhang H."/>
            <person name="Wang X."/>
            <person name="Rajendran K.V."/>
            <person name="Khoo L."/>
            <person name="Kucuktas H."/>
            <person name="Peatman E."/>
            <person name="Liu Z."/>
        </authorList>
    </citation>
    <scope>NUCLEOTIDE SEQUENCE</scope>
</reference>
<reference evidence="8 10" key="1">
    <citation type="journal article" date="2010" name="PLoS ONE">
        <title>Identification and characterization of full-length cDNAs in channel catfish (Ictalurus punctatus) and blue catfish (Ictalurus furcatus).</title>
        <authorList>
            <person name="Chen F."/>
            <person name="Lee Y."/>
            <person name="Jiang Y."/>
            <person name="Wang S."/>
            <person name="Peatman E."/>
            <person name="Abernathy J."/>
            <person name="Liu H."/>
            <person name="Liu S."/>
            <person name="Kucuktas H."/>
            <person name="Ke C."/>
            <person name="Liu Z."/>
        </authorList>
    </citation>
    <scope>NUCLEOTIDE SEQUENCE</scope>
</reference>
<evidence type="ECO:0000256" key="2">
    <source>
        <dbReference type="ARBA" id="ARBA00004245"/>
    </source>
</evidence>
<evidence type="ECO:0000256" key="1">
    <source>
        <dbReference type="ARBA" id="ARBA00004138"/>
    </source>
</evidence>
<dbReference type="EMBL" id="GU588901">
    <property type="protein sequence ID" value="ADO28854.1"/>
    <property type="molecule type" value="mRNA"/>
</dbReference>
<evidence type="ECO:0000256" key="3">
    <source>
        <dbReference type="ARBA" id="ARBA00022490"/>
    </source>
</evidence>
<dbReference type="InterPro" id="IPR029214">
    <property type="entry name" value="CFAP144"/>
</dbReference>
<keyword evidence="5" id="KW-0966">Cell projection</keyword>
<sequence>MKRRQQAETTMAAKTKAKEKEPVDIVHQNAIHVETIQKEKRCEKLYTEFTINPFKKLHILPDGPMSRKMHEEVEEDPTFLKRFHEAQSEPRKKYTRPMTTSQEIGWISNPLITADHEDRRLNFRRHKSEITKHMEAAWRLKEKNQNR</sequence>
<feature type="region of interest" description="Disordered" evidence="7">
    <location>
        <begin position="1"/>
        <end position="21"/>
    </location>
</feature>
<evidence type="ECO:0000256" key="6">
    <source>
        <dbReference type="ARBA" id="ARBA00034777"/>
    </source>
</evidence>
<dbReference type="PANTHER" id="PTHR33865">
    <property type="entry name" value="PROTEIN FAM183B"/>
    <property type="match status" value="1"/>
</dbReference>
<evidence type="ECO:0000313" key="8">
    <source>
        <dbReference type="EMBL" id="ADO28854.1"/>
    </source>
</evidence>
<dbReference type="KEGG" id="ipu:100528388"/>
<gene>
    <name evidence="8" type="primary">F183A</name>
    <name evidence="10" type="synonym">f183a</name>
    <name evidence="10" type="synonym">fam183a</name>
</gene>
<dbReference type="OrthoDB" id="446290at2759"/>
<reference evidence="10" key="4">
    <citation type="submission" date="2025-04" db="UniProtKB">
        <authorList>
            <consortium name="RefSeq"/>
        </authorList>
    </citation>
    <scope>IDENTIFICATION</scope>
</reference>
<comment type="similarity">
    <text evidence="6">Belongs to the CFAP144 family.</text>
</comment>
<name>E3TEW8_ICTPU</name>
<dbReference type="PANTHER" id="PTHR33865:SF3">
    <property type="entry name" value="PROTEIN FAM183B"/>
    <property type="match status" value="1"/>
</dbReference>
<keyword evidence="9" id="KW-1185">Reference proteome</keyword>
<keyword evidence="3" id="KW-0963">Cytoplasm</keyword>
<keyword evidence="4" id="KW-0206">Cytoskeleton</keyword>
<dbReference type="Proteomes" id="UP000221080">
    <property type="component" value="Chromosome 11"/>
</dbReference>
<evidence type="ECO:0000256" key="4">
    <source>
        <dbReference type="ARBA" id="ARBA00023212"/>
    </source>
</evidence>
<dbReference type="GO" id="GO:0005856">
    <property type="term" value="C:cytoskeleton"/>
    <property type="evidence" value="ECO:0007669"/>
    <property type="project" value="UniProtKB-SubCell"/>
</dbReference>
<dbReference type="GeneID" id="100528388"/>
<dbReference type="CTD" id="440585"/>
<organism evidence="8">
    <name type="scientific">Ictalurus punctatus</name>
    <name type="common">Channel catfish</name>
    <name type="synonym">Silurus punctatus</name>
    <dbReference type="NCBI Taxonomy" id="7998"/>
    <lineage>
        <taxon>Eukaryota</taxon>
        <taxon>Metazoa</taxon>
        <taxon>Chordata</taxon>
        <taxon>Craniata</taxon>
        <taxon>Vertebrata</taxon>
        <taxon>Euteleostomi</taxon>
        <taxon>Actinopterygii</taxon>
        <taxon>Neopterygii</taxon>
        <taxon>Teleostei</taxon>
        <taxon>Ostariophysi</taxon>
        <taxon>Siluriformes</taxon>
        <taxon>Ictaluridae</taxon>
        <taxon>Ictalurus</taxon>
    </lineage>
</organism>
<evidence type="ECO:0000313" key="10">
    <source>
        <dbReference type="RefSeq" id="NP_001187587.1"/>
    </source>
</evidence>